<comment type="caution">
    <text evidence="11">The sequence shown here is derived from an EMBL/GenBank/DDBJ whole genome shotgun (WGS) entry which is preliminary data.</text>
</comment>
<evidence type="ECO:0000256" key="2">
    <source>
        <dbReference type="ARBA" id="ARBA00004050"/>
    </source>
</evidence>
<organism evidence="11 12">
    <name type="scientific">Pseudothauera nasutitermitis</name>
    <dbReference type="NCBI Taxonomy" id="2565930"/>
    <lineage>
        <taxon>Bacteria</taxon>
        <taxon>Pseudomonadati</taxon>
        <taxon>Pseudomonadota</taxon>
        <taxon>Betaproteobacteria</taxon>
        <taxon>Rhodocyclales</taxon>
        <taxon>Zoogloeaceae</taxon>
        <taxon>Pseudothauera</taxon>
    </lineage>
</organism>
<evidence type="ECO:0000256" key="6">
    <source>
        <dbReference type="ARBA" id="ARBA00022723"/>
    </source>
</evidence>
<protein>
    <submittedName>
        <fullName evidence="11">Succinate dehydrogenase</fullName>
    </submittedName>
</protein>
<evidence type="ECO:0000256" key="5">
    <source>
        <dbReference type="ARBA" id="ARBA00022692"/>
    </source>
</evidence>
<gene>
    <name evidence="11" type="ORF">E6C76_07800</name>
</gene>
<feature type="transmembrane region" description="Helical" evidence="10">
    <location>
        <begin position="58"/>
        <end position="83"/>
    </location>
</feature>
<keyword evidence="5 10" id="KW-0812">Transmembrane</keyword>
<dbReference type="AlphaFoldDB" id="A0A4S4B0E1"/>
<dbReference type="GO" id="GO:0016020">
    <property type="term" value="C:membrane"/>
    <property type="evidence" value="ECO:0007669"/>
    <property type="project" value="UniProtKB-SubCell"/>
</dbReference>
<evidence type="ECO:0000256" key="4">
    <source>
        <dbReference type="ARBA" id="ARBA00022617"/>
    </source>
</evidence>
<dbReference type="OrthoDB" id="8964564at2"/>
<keyword evidence="4" id="KW-0349">Heme</keyword>
<evidence type="ECO:0000256" key="3">
    <source>
        <dbReference type="ARBA" id="ARBA00004370"/>
    </source>
</evidence>
<reference evidence="11 12" key="1">
    <citation type="submission" date="2019-04" db="EMBL/GenBank/DDBJ databases">
        <title>Azoarcus nasutitermitis sp. nov. isolated from termite nest.</title>
        <authorList>
            <person name="Lin S.-Y."/>
            <person name="Hameed A."/>
            <person name="Hsu Y.-H."/>
            <person name="Young C.-C."/>
        </authorList>
    </citation>
    <scope>NUCLEOTIDE SEQUENCE [LARGE SCALE GENOMIC DNA]</scope>
    <source>
        <strain evidence="11 12">CC-YHH838</strain>
    </source>
</reference>
<feature type="transmembrane region" description="Helical" evidence="10">
    <location>
        <begin position="95"/>
        <end position="115"/>
    </location>
</feature>
<evidence type="ECO:0000256" key="8">
    <source>
        <dbReference type="ARBA" id="ARBA00023004"/>
    </source>
</evidence>
<sequence length="117" mass="12606">MRSADRHQAYLAFLGHRISGLALAFFLPLHFLVLGLALEGQARLDGLLAFAAMPAVKAAEWALVVLLALHLGLGLRLLAVEFLAWPGARGARLHWIGRAAGFALSVGLVFLWSILRG</sequence>
<dbReference type="Pfam" id="PF01127">
    <property type="entry name" value="Sdh_cyt"/>
    <property type="match status" value="1"/>
</dbReference>
<keyword evidence="7 10" id="KW-1133">Transmembrane helix</keyword>
<evidence type="ECO:0000256" key="10">
    <source>
        <dbReference type="SAM" id="Phobius"/>
    </source>
</evidence>
<keyword evidence="6" id="KW-0479">Metal-binding</keyword>
<comment type="cofactor">
    <cofactor evidence="1">
        <name>heme</name>
        <dbReference type="ChEBI" id="CHEBI:30413"/>
    </cofactor>
</comment>
<name>A0A4S4B0E1_9RHOO</name>
<evidence type="ECO:0000256" key="9">
    <source>
        <dbReference type="ARBA" id="ARBA00023136"/>
    </source>
</evidence>
<keyword evidence="12" id="KW-1185">Reference proteome</keyword>
<dbReference type="InterPro" id="IPR034804">
    <property type="entry name" value="SQR/QFR_C/D"/>
</dbReference>
<evidence type="ECO:0000256" key="1">
    <source>
        <dbReference type="ARBA" id="ARBA00001971"/>
    </source>
</evidence>
<keyword evidence="9 10" id="KW-0472">Membrane</keyword>
<evidence type="ECO:0000313" key="11">
    <source>
        <dbReference type="EMBL" id="THF65949.1"/>
    </source>
</evidence>
<dbReference type="Proteomes" id="UP000308430">
    <property type="component" value="Unassembled WGS sequence"/>
</dbReference>
<dbReference type="Gene3D" id="1.20.1300.10">
    <property type="entry name" value="Fumarate reductase/succinate dehydrogenase, transmembrane subunit"/>
    <property type="match status" value="1"/>
</dbReference>
<dbReference type="SUPFAM" id="SSF81343">
    <property type="entry name" value="Fumarate reductase respiratory complex transmembrane subunits"/>
    <property type="match status" value="1"/>
</dbReference>
<comment type="subcellular location">
    <subcellularLocation>
        <location evidence="3">Membrane</location>
    </subcellularLocation>
</comment>
<dbReference type="GO" id="GO:0046872">
    <property type="term" value="F:metal ion binding"/>
    <property type="evidence" value="ECO:0007669"/>
    <property type="project" value="UniProtKB-KW"/>
</dbReference>
<keyword evidence="8" id="KW-0408">Iron</keyword>
<proteinExistence type="predicted"/>
<comment type="function">
    <text evidence="2">Membrane-anchoring subunit of succinate dehydrogenase (SDH).</text>
</comment>
<accession>A0A4S4B0E1</accession>
<evidence type="ECO:0000313" key="12">
    <source>
        <dbReference type="Proteomes" id="UP000308430"/>
    </source>
</evidence>
<feature type="transmembrane region" description="Helical" evidence="10">
    <location>
        <begin position="21"/>
        <end position="38"/>
    </location>
</feature>
<dbReference type="InterPro" id="IPR000701">
    <property type="entry name" value="SuccDH_FuR_B_TM-su"/>
</dbReference>
<dbReference type="EMBL" id="SSOC01000003">
    <property type="protein sequence ID" value="THF65949.1"/>
    <property type="molecule type" value="Genomic_DNA"/>
</dbReference>
<evidence type="ECO:0000256" key="7">
    <source>
        <dbReference type="ARBA" id="ARBA00022989"/>
    </source>
</evidence>